<dbReference type="PRINTS" id="PR00033">
    <property type="entry name" value="HTHASNC"/>
</dbReference>
<evidence type="ECO:0000256" key="1">
    <source>
        <dbReference type="ARBA" id="ARBA00023015"/>
    </source>
</evidence>
<organism evidence="5 6">
    <name type="scientific">Hirschia litorea</name>
    <dbReference type="NCBI Taxonomy" id="1199156"/>
    <lineage>
        <taxon>Bacteria</taxon>
        <taxon>Pseudomonadati</taxon>
        <taxon>Pseudomonadota</taxon>
        <taxon>Alphaproteobacteria</taxon>
        <taxon>Hyphomonadales</taxon>
        <taxon>Hyphomonadaceae</taxon>
        <taxon>Hirschia</taxon>
    </lineage>
</organism>
<dbReference type="InterPro" id="IPR000485">
    <property type="entry name" value="AsnC-type_HTH_dom"/>
</dbReference>
<name>A0ABW2IHV2_9PROT</name>
<keyword evidence="2" id="KW-0238">DNA-binding</keyword>
<dbReference type="InterPro" id="IPR036390">
    <property type="entry name" value="WH_DNA-bd_sf"/>
</dbReference>
<dbReference type="InterPro" id="IPR011991">
    <property type="entry name" value="ArsR-like_HTH"/>
</dbReference>
<accession>A0ABW2IHV2</accession>
<evidence type="ECO:0000256" key="2">
    <source>
        <dbReference type="ARBA" id="ARBA00023125"/>
    </source>
</evidence>
<gene>
    <name evidence="5" type="ORF">ACFQS8_02045</name>
</gene>
<dbReference type="EMBL" id="JBHTBR010000002">
    <property type="protein sequence ID" value="MFC7290385.1"/>
    <property type="molecule type" value="Genomic_DNA"/>
</dbReference>
<dbReference type="SMART" id="SM00344">
    <property type="entry name" value="HTH_ASNC"/>
    <property type="match status" value="1"/>
</dbReference>
<keyword evidence="1" id="KW-0805">Transcription regulation</keyword>
<evidence type="ECO:0000259" key="4">
    <source>
        <dbReference type="PROSITE" id="PS50956"/>
    </source>
</evidence>
<evidence type="ECO:0000256" key="3">
    <source>
        <dbReference type="ARBA" id="ARBA00023163"/>
    </source>
</evidence>
<keyword evidence="3" id="KW-0804">Transcription</keyword>
<evidence type="ECO:0000313" key="6">
    <source>
        <dbReference type="Proteomes" id="UP001596492"/>
    </source>
</evidence>
<reference evidence="6" key="1">
    <citation type="journal article" date="2019" name="Int. J. Syst. Evol. Microbiol.">
        <title>The Global Catalogue of Microorganisms (GCM) 10K type strain sequencing project: providing services to taxonomists for standard genome sequencing and annotation.</title>
        <authorList>
            <consortium name="The Broad Institute Genomics Platform"/>
            <consortium name="The Broad Institute Genome Sequencing Center for Infectious Disease"/>
            <person name="Wu L."/>
            <person name="Ma J."/>
        </authorList>
    </citation>
    <scope>NUCLEOTIDE SEQUENCE [LARGE SCALE GENOMIC DNA]</scope>
    <source>
        <strain evidence="6">CCUG 51308</strain>
    </source>
</reference>
<sequence>MTEKINEADRNVLRAIQKDSGASSRSLAETLGMSQSSLWRRINDLENLGAIRKRVALLDPDIVGLPVCVIVQVNMVSYEAEMRKNFEKFVSSIPEITSCYAMTGSYDYTLTVQTDSVAGFEALHMNKILAHPSVAGSSSQIALRCVKYTTELAI</sequence>
<dbReference type="Gene3D" id="1.10.10.10">
    <property type="entry name" value="Winged helix-like DNA-binding domain superfamily/Winged helix DNA-binding domain"/>
    <property type="match status" value="1"/>
</dbReference>
<dbReference type="Pfam" id="PF13412">
    <property type="entry name" value="HTH_24"/>
    <property type="match status" value="1"/>
</dbReference>
<dbReference type="SUPFAM" id="SSF54909">
    <property type="entry name" value="Dimeric alpha+beta barrel"/>
    <property type="match status" value="1"/>
</dbReference>
<dbReference type="PROSITE" id="PS50956">
    <property type="entry name" value="HTH_ASNC_2"/>
    <property type="match status" value="1"/>
</dbReference>
<dbReference type="RefSeq" id="WP_382165233.1">
    <property type="nucleotide sequence ID" value="NZ_JBHTBR010000002.1"/>
</dbReference>
<proteinExistence type="predicted"/>
<dbReference type="SUPFAM" id="SSF46785">
    <property type="entry name" value="Winged helix' DNA-binding domain"/>
    <property type="match status" value="1"/>
</dbReference>
<dbReference type="PANTHER" id="PTHR30154:SF34">
    <property type="entry name" value="TRANSCRIPTIONAL REGULATOR AZLB"/>
    <property type="match status" value="1"/>
</dbReference>
<keyword evidence="6" id="KW-1185">Reference proteome</keyword>
<dbReference type="Proteomes" id="UP001596492">
    <property type="component" value="Unassembled WGS sequence"/>
</dbReference>
<dbReference type="InterPro" id="IPR011008">
    <property type="entry name" value="Dimeric_a/b-barrel"/>
</dbReference>
<dbReference type="InterPro" id="IPR019887">
    <property type="entry name" value="Tscrpt_reg_AsnC/Lrp_C"/>
</dbReference>
<dbReference type="Pfam" id="PF01037">
    <property type="entry name" value="AsnC_trans_reg"/>
    <property type="match status" value="1"/>
</dbReference>
<dbReference type="InterPro" id="IPR019888">
    <property type="entry name" value="Tscrpt_reg_AsnC-like"/>
</dbReference>
<dbReference type="Gene3D" id="3.30.70.920">
    <property type="match status" value="1"/>
</dbReference>
<feature type="domain" description="HTH asnC-type" evidence="4">
    <location>
        <begin position="1"/>
        <end position="66"/>
    </location>
</feature>
<comment type="caution">
    <text evidence="5">The sequence shown here is derived from an EMBL/GenBank/DDBJ whole genome shotgun (WGS) entry which is preliminary data.</text>
</comment>
<protein>
    <submittedName>
        <fullName evidence="5">Lrp/AsnC family transcriptional regulator</fullName>
    </submittedName>
</protein>
<dbReference type="CDD" id="cd00090">
    <property type="entry name" value="HTH_ARSR"/>
    <property type="match status" value="1"/>
</dbReference>
<evidence type="ECO:0000313" key="5">
    <source>
        <dbReference type="EMBL" id="MFC7290385.1"/>
    </source>
</evidence>
<dbReference type="PANTHER" id="PTHR30154">
    <property type="entry name" value="LEUCINE-RESPONSIVE REGULATORY PROTEIN"/>
    <property type="match status" value="1"/>
</dbReference>
<dbReference type="InterPro" id="IPR036388">
    <property type="entry name" value="WH-like_DNA-bd_sf"/>
</dbReference>